<proteinExistence type="predicted"/>
<organism evidence="3 4">
    <name type="scientific">Caenorhabditis japonica</name>
    <dbReference type="NCBI Taxonomy" id="281687"/>
    <lineage>
        <taxon>Eukaryota</taxon>
        <taxon>Metazoa</taxon>
        <taxon>Ecdysozoa</taxon>
        <taxon>Nematoda</taxon>
        <taxon>Chromadorea</taxon>
        <taxon>Rhabditida</taxon>
        <taxon>Rhabditina</taxon>
        <taxon>Rhabditomorpha</taxon>
        <taxon>Rhabditoidea</taxon>
        <taxon>Rhabditidae</taxon>
        <taxon>Peloderinae</taxon>
        <taxon>Caenorhabditis</taxon>
    </lineage>
</organism>
<name>A0A8R1IL12_CAEJA</name>
<evidence type="ECO:0000256" key="2">
    <source>
        <dbReference type="SAM" id="SignalP"/>
    </source>
</evidence>
<keyword evidence="4" id="KW-1185">Reference proteome</keyword>
<sequence length="132" mass="14422">MKILLVLLSFSTLKISLTDLMDGEQYVRMMNLDALMQQMNLTNIHFSDPGLIVNVETVVNEFNPENFDIDRRLKEKVVEVANKLVNGSAAERGKIIAAAIDPGTPAPFARIPLSATSPSPSPSKTSRIPTSP</sequence>
<reference evidence="4" key="1">
    <citation type="submission" date="2010-08" db="EMBL/GenBank/DDBJ databases">
        <authorList>
            <consortium name="Caenorhabditis japonica Sequencing Consortium"/>
            <person name="Wilson R.K."/>
        </authorList>
    </citation>
    <scope>NUCLEOTIDE SEQUENCE [LARGE SCALE GENOMIC DNA]</scope>
    <source>
        <strain evidence="4">DF5081</strain>
    </source>
</reference>
<protein>
    <submittedName>
        <fullName evidence="3">Uncharacterized protein</fullName>
    </submittedName>
</protein>
<accession>A0A8R1IL12</accession>
<keyword evidence="2" id="KW-0732">Signal</keyword>
<reference evidence="3" key="2">
    <citation type="submission" date="2022-06" db="UniProtKB">
        <authorList>
            <consortium name="EnsemblMetazoa"/>
        </authorList>
    </citation>
    <scope>IDENTIFICATION</scope>
    <source>
        <strain evidence="3">DF5081</strain>
    </source>
</reference>
<dbReference type="AlphaFoldDB" id="A0A8R1IL12"/>
<evidence type="ECO:0000313" key="3">
    <source>
        <dbReference type="EnsemblMetazoa" id="CJA35075b.1"/>
    </source>
</evidence>
<feature type="signal peptide" evidence="2">
    <location>
        <begin position="1"/>
        <end position="18"/>
    </location>
</feature>
<evidence type="ECO:0000313" key="4">
    <source>
        <dbReference type="Proteomes" id="UP000005237"/>
    </source>
</evidence>
<evidence type="ECO:0000256" key="1">
    <source>
        <dbReference type="SAM" id="MobiDB-lite"/>
    </source>
</evidence>
<dbReference type="Proteomes" id="UP000005237">
    <property type="component" value="Unassembled WGS sequence"/>
</dbReference>
<feature type="compositionally biased region" description="Low complexity" evidence="1">
    <location>
        <begin position="112"/>
        <end position="132"/>
    </location>
</feature>
<dbReference type="EnsemblMetazoa" id="CJA35075b.1">
    <property type="protein sequence ID" value="CJA35075b.1"/>
    <property type="gene ID" value="WBGene00210922"/>
</dbReference>
<feature type="chain" id="PRO_5035871949" evidence="2">
    <location>
        <begin position="19"/>
        <end position="132"/>
    </location>
</feature>
<feature type="region of interest" description="Disordered" evidence="1">
    <location>
        <begin position="108"/>
        <end position="132"/>
    </location>
</feature>